<organism evidence="3 4">
    <name type="scientific">Leptolyngbya boryana NIES-2135</name>
    <dbReference type="NCBI Taxonomy" id="1973484"/>
    <lineage>
        <taxon>Bacteria</taxon>
        <taxon>Bacillati</taxon>
        <taxon>Cyanobacteriota</taxon>
        <taxon>Cyanophyceae</taxon>
        <taxon>Leptolyngbyales</taxon>
        <taxon>Leptolyngbyaceae</taxon>
        <taxon>Leptolyngbya group</taxon>
        <taxon>Leptolyngbya</taxon>
    </lineage>
</organism>
<reference evidence="3 4" key="1">
    <citation type="submission" date="2017-06" db="EMBL/GenBank/DDBJ databases">
        <title>Genome sequencing of cyanobaciteial culture collection at National Institute for Environmental Studies (NIES).</title>
        <authorList>
            <person name="Hirose Y."/>
            <person name="Shimura Y."/>
            <person name="Fujisawa T."/>
            <person name="Nakamura Y."/>
            <person name="Kawachi M."/>
        </authorList>
    </citation>
    <scope>NUCLEOTIDE SEQUENCE [LARGE SCALE GENOMIC DNA]</scope>
    <source>
        <strain evidence="3 4">NIES-2135</strain>
    </source>
</reference>
<evidence type="ECO:0000313" key="4">
    <source>
        <dbReference type="Proteomes" id="UP000217895"/>
    </source>
</evidence>
<dbReference type="Proteomes" id="UP000217895">
    <property type="component" value="Chromosome"/>
</dbReference>
<feature type="domain" description="Glycosyl transferase family 1" evidence="2">
    <location>
        <begin position="193"/>
        <end position="347"/>
    </location>
</feature>
<evidence type="ECO:0000256" key="1">
    <source>
        <dbReference type="ARBA" id="ARBA00022679"/>
    </source>
</evidence>
<proteinExistence type="predicted"/>
<dbReference type="InterPro" id="IPR001296">
    <property type="entry name" value="Glyco_trans_1"/>
</dbReference>
<dbReference type="AlphaFoldDB" id="A0A1Z4JBH4"/>
<dbReference type="PANTHER" id="PTHR46401:SF2">
    <property type="entry name" value="GLYCOSYLTRANSFERASE WBBK-RELATED"/>
    <property type="match status" value="1"/>
</dbReference>
<keyword evidence="4" id="KW-1185">Reference proteome</keyword>
<accession>A0A1Z4JBH4</accession>
<dbReference type="Gene3D" id="3.40.50.2000">
    <property type="entry name" value="Glycogen Phosphorylase B"/>
    <property type="match status" value="1"/>
</dbReference>
<name>A0A1Z4JBH4_LEPBY</name>
<dbReference type="PANTHER" id="PTHR46401">
    <property type="entry name" value="GLYCOSYLTRANSFERASE WBBK-RELATED"/>
    <property type="match status" value="1"/>
</dbReference>
<evidence type="ECO:0000313" key="3">
    <source>
        <dbReference type="EMBL" id="BAY54081.1"/>
    </source>
</evidence>
<sequence>MNIGYLHIGLPQHGIHRYGRLLAAEARTRSQINVIEADVQLTGDRSCDRHALINAAQTLSQADVIHFQYNRVIWGEDWRQIHHLNTFLDRCSRPLIVTLHDIFYPPSSATLVHKYRSHPGSVRVAELIKAILRDQLSPNILALQKVISRSQSAFVCTQEEARRLSDRIVSSKIKIIPHFVESRTPGISRIESRKVLHLDNFTVITLLGFIYSGKGHKLLIQALPHLPAHVKLIFAGGVSPGHEAYFQDLMALAEKEGVRDRIHVTGYLSELELERYLLATDLAVCPFRQTSASSSLSTWLSVACPILASSIPQIAEYNALAPGAIKIFEDYTPNGLKAAILEFLATGCKPEDHKIAALRHQLSISNIFDQHLHYYNRLLEFDYVA</sequence>
<dbReference type="GO" id="GO:0016757">
    <property type="term" value="F:glycosyltransferase activity"/>
    <property type="evidence" value="ECO:0007669"/>
    <property type="project" value="InterPro"/>
</dbReference>
<evidence type="ECO:0000259" key="2">
    <source>
        <dbReference type="Pfam" id="PF00534"/>
    </source>
</evidence>
<keyword evidence="1 3" id="KW-0808">Transferase</keyword>
<dbReference type="Pfam" id="PF00534">
    <property type="entry name" value="Glycos_transf_1"/>
    <property type="match status" value="1"/>
</dbReference>
<dbReference type="SUPFAM" id="SSF53756">
    <property type="entry name" value="UDP-Glycosyltransferase/glycogen phosphorylase"/>
    <property type="match status" value="1"/>
</dbReference>
<protein>
    <submittedName>
        <fullName evidence="3">Group 1 glycosyl transferase</fullName>
    </submittedName>
</protein>
<gene>
    <name evidence="3" type="ORF">NIES2135_08950</name>
</gene>
<dbReference type="EMBL" id="AP018203">
    <property type="protein sequence ID" value="BAY54081.1"/>
    <property type="molecule type" value="Genomic_DNA"/>
</dbReference>
<dbReference type="GO" id="GO:0009103">
    <property type="term" value="P:lipopolysaccharide biosynthetic process"/>
    <property type="evidence" value="ECO:0007669"/>
    <property type="project" value="TreeGrafter"/>
</dbReference>